<accession>A0ABY2IS50</accession>
<reference evidence="2 3" key="1">
    <citation type="submission" date="2019-03" db="EMBL/GenBank/DDBJ databases">
        <title>Genomics of glacier-inhabiting Cryobacterium strains.</title>
        <authorList>
            <person name="Liu Q."/>
            <person name="Xin Y.-H."/>
        </authorList>
    </citation>
    <scope>NUCLEOTIDE SEQUENCE [LARGE SCALE GENOMIC DNA]</scope>
    <source>
        <strain evidence="2 3">MDB1-5</strain>
    </source>
</reference>
<keyword evidence="1" id="KW-0812">Transmembrane</keyword>
<name>A0ABY2IS50_9MICO</name>
<evidence type="ECO:0000256" key="1">
    <source>
        <dbReference type="SAM" id="Phobius"/>
    </source>
</evidence>
<dbReference type="PROSITE" id="PS51257">
    <property type="entry name" value="PROKAR_LIPOPROTEIN"/>
    <property type="match status" value="1"/>
</dbReference>
<protein>
    <recommendedName>
        <fullName evidence="4">DUF2178 domain-containing protein</fullName>
    </recommendedName>
</protein>
<keyword evidence="1" id="KW-0472">Membrane</keyword>
<keyword evidence="1" id="KW-1133">Transmembrane helix</keyword>
<gene>
    <name evidence="2" type="ORF">E3O46_05570</name>
</gene>
<feature type="transmembrane region" description="Helical" evidence="1">
    <location>
        <begin position="36"/>
        <end position="54"/>
    </location>
</feature>
<feature type="transmembrane region" description="Helical" evidence="1">
    <location>
        <begin position="111"/>
        <end position="130"/>
    </location>
</feature>
<dbReference type="EMBL" id="SOFS01000015">
    <property type="protein sequence ID" value="TFC21692.1"/>
    <property type="molecule type" value="Genomic_DNA"/>
</dbReference>
<keyword evidence="3" id="KW-1185">Reference proteome</keyword>
<feature type="transmembrane region" description="Helical" evidence="1">
    <location>
        <begin position="82"/>
        <end position="105"/>
    </location>
</feature>
<proteinExistence type="predicted"/>
<dbReference type="RefSeq" id="WP_134448920.1">
    <property type="nucleotide sequence ID" value="NZ_SOFS01000015.1"/>
</dbReference>
<comment type="caution">
    <text evidence="2">The sequence shown here is derived from an EMBL/GenBank/DDBJ whole genome shotgun (WGS) entry which is preliminary data.</text>
</comment>
<evidence type="ECO:0000313" key="3">
    <source>
        <dbReference type="Proteomes" id="UP000297604"/>
    </source>
</evidence>
<dbReference type="Proteomes" id="UP000297604">
    <property type="component" value="Unassembled WGS sequence"/>
</dbReference>
<evidence type="ECO:0000313" key="2">
    <source>
        <dbReference type="EMBL" id="TFC21692.1"/>
    </source>
</evidence>
<sequence>MSRIRERLPVSPANTLIACAILIGAVIAALQGNVAGAFALLGAAVFWVGVARYARRATARDRDRIGTFEYRDARDRALGSRAFAGVGVVALAWSGLDVIGMVATGHNDGTATIRFLVLIAAFSIALANALEKEHPEP</sequence>
<organism evidence="2 3">
    <name type="scientific">Cryobacterium glucosi</name>
    <dbReference type="NCBI Taxonomy" id="1259175"/>
    <lineage>
        <taxon>Bacteria</taxon>
        <taxon>Bacillati</taxon>
        <taxon>Actinomycetota</taxon>
        <taxon>Actinomycetes</taxon>
        <taxon>Micrococcales</taxon>
        <taxon>Microbacteriaceae</taxon>
        <taxon>Cryobacterium</taxon>
    </lineage>
</organism>
<evidence type="ECO:0008006" key="4">
    <source>
        <dbReference type="Google" id="ProtNLM"/>
    </source>
</evidence>
<feature type="transmembrane region" description="Helical" evidence="1">
    <location>
        <begin position="12"/>
        <end position="30"/>
    </location>
</feature>